<reference evidence="1" key="1">
    <citation type="submission" date="2022-02" db="EMBL/GenBank/DDBJ databases">
        <authorList>
            <person name="Henning P.M."/>
            <person name="McCubbin A.G."/>
            <person name="Shore J.S."/>
        </authorList>
    </citation>
    <scope>NUCLEOTIDE SEQUENCE</scope>
    <source>
        <strain evidence="1">F60SS</strain>
        <tissue evidence="1">Leaves</tissue>
    </source>
</reference>
<dbReference type="Proteomes" id="UP001141552">
    <property type="component" value="Unassembled WGS sequence"/>
</dbReference>
<dbReference type="SUPFAM" id="SSF50475">
    <property type="entry name" value="FMN-binding split barrel"/>
    <property type="match status" value="1"/>
</dbReference>
<dbReference type="PANTHER" id="PTHR37375">
    <property type="entry name" value="EXPRESSED PROTEIN"/>
    <property type="match status" value="1"/>
</dbReference>
<dbReference type="OrthoDB" id="10256706at2759"/>
<organism evidence="1 2">
    <name type="scientific">Turnera subulata</name>
    <dbReference type="NCBI Taxonomy" id="218843"/>
    <lineage>
        <taxon>Eukaryota</taxon>
        <taxon>Viridiplantae</taxon>
        <taxon>Streptophyta</taxon>
        <taxon>Embryophyta</taxon>
        <taxon>Tracheophyta</taxon>
        <taxon>Spermatophyta</taxon>
        <taxon>Magnoliopsida</taxon>
        <taxon>eudicotyledons</taxon>
        <taxon>Gunneridae</taxon>
        <taxon>Pentapetalae</taxon>
        <taxon>rosids</taxon>
        <taxon>fabids</taxon>
        <taxon>Malpighiales</taxon>
        <taxon>Passifloraceae</taxon>
        <taxon>Turnera</taxon>
    </lineage>
</organism>
<dbReference type="Gene3D" id="2.30.110.10">
    <property type="entry name" value="Electron Transport, Fmn-binding Protein, Chain A"/>
    <property type="match status" value="1"/>
</dbReference>
<dbReference type="EMBL" id="JAKUCV010007123">
    <property type="protein sequence ID" value="KAJ4824663.1"/>
    <property type="molecule type" value="Genomic_DNA"/>
</dbReference>
<evidence type="ECO:0000313" key="1">
    <source>
        <dbReference type="EMBL" id="KAJ4824663.1"/>
    </source>
</evidence>
<dbReference type="Gene3D" id="3.20.180.10">
    <property type="entry name" value="PNP-oxidase-like"/>
    <property type="match status" value="1"/>
</dbReference>
<evidence type="ECO:0000313" key="2">
    <source>
        <dbReference type="Proteomes" id="UP001141552"/>
    </source>
</evidence>
<keyword evidence="2" id="KW-1185">Reference proteome</keyword>
<accession>A0A9Q0F4C0</accession>
<gene>
    <name evidence="1" type="ORF">Tsubulata_045330</name>
</gene>
<dbReference type="InterPro" id="IPR012349">
    <property type="entry name" value="Split_barrel_FMN-bd"/>
</dbReference>
<proteinExistence type="predicted"/>
<evidence type="ECO:0008006" key="3">
    <source>
        <dbReference type="Google" id="ProtNLM"/>
    </source>
</evidence>
<protein>
    <recommendedName>
        <fullName evidence="3">DUF2470 domain-containing protein</fullName>
    </recommendedName>
</protein>
<reference evidence="1" key="2">
    <citation type="journal article" date="2023" name="Plants (Basel)">
        <title>Annotation of the Turnera subulata (Passifloraceae) Draft Genome Reveals the S-Locus Evolved after the Divergence of Turneroideae from Passifloroideae in a Stepwise Manner.</title>
        <authorList>
            <person name="Henning P.M."/>
            <person name="Roalson E.H."/>
            <person name="Mir W."/>
            <person name="McCubbin A.G."/>
            <person name="Shore J.S."/>
        </authorList>
    </citation>
    <scope>NUCLEOTIDE SEQUENCE</scope>
    <source>
        <strain evidence="1">F60SS</strain>
    </source>
</reference>
<sequence>MKTNKSTVLSLAERCKNILASNWQGYLNTIKADAQGSKGDIYTSKVKYMVRRGKPYIWVPEKELHNVNTIIDERGSLAIASPFPGPLANFFRSMNKLPARVALTGEVVPLKEEKAQSAAESLKELILSEQQESSKFTHTVSGVLRSSKGISASRSENLKELVDGGEKYRVYRFNTSSCMFLDGHGRTHEVDLESMEKCRTDPVASFSAKLIDGINQSEARRRALILFCLIYLNTNARDAYMLSVDCKGFDLLAKVLGPMKDSHGEYEWKELRFKFKEEACDVESFCRQLVKMEEEAVKNVSSFSGLR</sequence>
<dbReference type="PANTHER" id="PTHR37375:SF1">
    <property type="entry name" value="DUF2470 DOMAIN-CONTAINING PROTEIN"/>
    <property type="match status" value="1"/>
</dbReference>
<dbReference type="AlphaFoldDB" id="A0A9Q0F4C0"/>
<dbReference type="InterPro" id="IPR037119">
    <property type="entry name" value="Haem_oxidase_HugZ-like_sf"/>
</dbReference>
<comment type="caution">
    <text evidence="1">The sequence shown here is derived from an EMBL/GenBank/DDBJ whole genome shotgun (WGS) entry which is preliminary data.</text>
</comment>
<name>A0A9Q0F4C0_9ROSI</name>